<dbReference type="Gene3D" id="1.10.600.10">
    <property type="entry name" value="Farnesyl Diphosphate Synthase"/>
    <property type="match status" value="1"/>
</dbReference>
<evidence type="ECO:0000256" key="8">
    <source>
        <dbReference type="SAM" id="SignalP"/>
    </source>
</evidence>
<keyword evidence="4" id="KW-0479">Metal-binding</keyword>
<protein>
    <recommendedName>
        <fullName evidence="11">Geranylgeranyl diphosphate synthase</fullName>
    </recommendedName>
</protein>
<dbReference type="InterPro" id="IPR033749">
    <property type="entry name" value="Polyprenyl_synt_CS"/>
</dbReference>
<dbReference type="PROSITE" id="PS00444">
    <property type="entry name" value="POLYPRENYL_SYNTHASE_2"/>
    <property type="match status" value="1"/>
</dbReference>
<evidence type="ECO:0000256" key="1">
    <source>
        <dbReference type="ARBA" id="ARBA00001946"/>
    </source>
</evidence>
<evidence type="ECO:0000256" key="6">
    <source>
        <dbReference type="ARBA" id="ARBA00023229"/>
    </source>
</evidence>
<feature type="chain" id="PRO_5042040689" description="Geranylgeranyl diphosphate synthase" evidence="8">
    <location>
        <begin position="24"/>
        <end position="350"/>
    </location>
</feature>
<dbReference type="SFLD" id="SFLDS00005">
    <property type="entry name" value="Isoprenoid_Synthase_Type_I"/>
    <property type="match status" value="1"/>
</dbReference>
<keyword evidence="5" id="KW-0460">Magnesium</keyword>
<keyword evidence="3 7" id="KW-0808">Transferase</keyword>
<dbReference type="GO" id="GO:0004659">
    <property type="term" value="F:prenyltransferase activity"/>
    <property type="evidence" value="ECO:0007669"/>
    <property type="project" value="InterPro"/>
</dbReference>
<accession>A0AAD2JJ53</accession>
<dbReference type="PROSITE" id="PS00723">
    <property type="entry name" value="POLYPRENYL_SYNTHASE_1"/>
    <property type="match status" value="1"/>
</dbReference>
<dbReference type="EMBL" id="CAKOGP040001881">
    <property type="protein sequence ID" value="CAJ1955111.1"/>
    <property type="molecule type" value="Genomic_DNA"/>
</dbReference>
<comment type="cofactor">
    <cofactor evidence="1">
        <name>Mg(2+)</name>
        <dbReference type="ChEBI" id="CHEBI:18420"/>
    </cofactor>
</comment>
<reference evidence="9" key="1">
    <citation type="submission" date="2023-08" db="EMBL/GenBank/DDBJ databases">
        <authorList>
            <person name="Audoor S."/>
            <person name="Bilcke G."/>
        </authorList>
    </citation>
    <scope>NUCLEOTIDE SEQUENCE</scope>
</reference>
<evidence type="ECO:0000256" key="4">
    <source>
        <dbReference type="ARBA" id="ARBA00022723"/>
    </source>
</evidence>
<keyword evidence="6" id="KW-0414">Isoprene biosynthesis</keyword>
<dbReference type="AlphaFoldDB" id="A0AAD2JJ53"/>
<organism evidence="9 10">
    <name type="scientific">Cylindrotheca closterium</name>
    <dbReference type="NCBI Taxonomy" id="2856"/>
    <lineage>
        <taxon>Eukaryota</taxon>
        <taxon>Sar</taxon>
        <taxon>Stramenopiles</taxon>
        <taxon>Ochrophyta</taxon>
        <taxon>Bacillariophyta</taxon>
        <taxon>Bacillariophyceae</taxon>
        <taxon>Bacillariophycidae</taxon>
        <taxon>Bacillariales</taxon>
        <taxon>Bacillariaceae</taxon>
        <taxon>Cylindrotheca</taxon>
    </lineage>
</organism>
<evidence type="ECO:0000256" key="2">
    <source>
        <dbReference type="ARBA" id="ARBA00006706"/>
    </source>
</evidence>
<evidence type="ECO:0000256" key="3">
    <source>
        <dbReference type="ARBA" id="ARBA00022679"/>
    </source>
</evidence>
<comment type="similarity">
    <text evidence="2 7">Belongs to the FPP/GGPP synthase family.</text>
</comment>
<dbReference type="PANTHER" id="PTHR43281">
    <property type="entry name" value="FARNESYL DIPHOSPHATE SYNTHASE"/>
    <property type="match status" value="1"/>
</dbReference>
<dbReference type="SFLD" id="SFLDG01017">
    <property type="entry name" value="Polyprenyl_Transferase_Like"/>
    <property type="match status" value="1"/>
</dbReference>
<name>A0AAD2JJ53_9STRA</name>
<dbReference type="GO" id="GO:0005737">
    <property type="term" value="C:cytoplasm"/>
    <property type="evidence" value="ECO:0007669"/>
    <property type="project" value="UniProtKB-ARBA"/>
</dbReference>
<evidence type="ECO:0000256" key="7">
    <source>
        <dbReference type="RuleBase" id="RU004466"/>
    </source>
</evidence>
<evidence type="ECO:0000256" key="5">
    <source>
        <dbReference type="ARBA" id="ARBA00022842"/>
    </source>
</evidence>
<dbReference type="SUPFAM" id="SSF48576">
    <property type="entry name" value="Terpenoid synthases"/>
    <property type="match status" value="1"/>
</dbReference>
<dbReference type="Proteomes" id="UP001295423">
    <property type="component" value="Unassembled WGS sequence"/>
</dbReference>
<dbReference type="CDD" id="cd00685">
    <property type="entry name" value="Trans_IPPS_HT"/>
    <property type="match status" value="1"/>
</dbReference>
<feature type="signal peptide" evidence="8">
    <location>
        <begin position="1"/>
        <end position="23"/>
    </location>
</feature>
<evidence type="ECO:0000313" key="9">
    <source>
        <dbReference type="EMBL" id="CAJ1955111.1"/>
    </source>
</evidence>
<evidence type="ECO:0000313" key="10">
    <source>
        <dbReference type="Proteomes" id="UP001295423"/>
    </source>
</evidence>
<dbReference type="Pfam" id="PF00348">
    <property type="entry name" value="polyprenyl_synt"/>
    <property type="match status" value="1"/>
</dbReference>
<sequence>MKVSSAGLLVILAHCASTHTSEAFSIITTSKNHATGATALRSTAEPQAKTEFNLNEYIMAMQPDITKALEETCVSLDPPMTDLISESMRYSLMAGGKRIRPVLCLAACEMFGGSKEAAIPTAAALEMIHTMSLIHDDLPSMDNDDLRRGKPTNHVVYGEDIAILAGDAMLSTSFEVVAKQTPRDLVDAERILDVIGRLGKSVGAKGLAGGQVMDLICEGKGNDVTIDDLRWIHTHKTAALLDVAVASGAILGGATPEEVKACEIFALNIGLAFQVADDILDVTQSTEELGKTAAKDLEADKTTYPKLLGLEGARAEAERLVVVAKEAMAPFGDRAVPLLALADYIIDRKN</sequence>
<keyword evidence="10" id="KW-1185">Reference proteome</keyword>
<dbReference type="InterPro" id="IPR008949">
    <property type="entry name" value="Isoprenoid_synthase_dom_sf"/>
</dbReference>
<dbReference type="FunFam" id="1.10.600.10:FF:000001">
    <property type="entry name" value="Geranylgeranyl diphosphate synthase"/>
    <property type="match status" value="1"/>
</dbReference>
<dbReference type="PANTHER" id="PTHR43281:SF1">
    <property type="entry name" value="FARNESYL DIPHOSPHATE SYNTHASE"/>
    <property type="match status" value="1"/>
</dbReference>
<dbReference type="GO" id="GO:0046872">
    <property type="term" value="F:metal ion binding"/>
    <property type="evidence" value="ECO:0007669"/>
    <property type="project" value="UniProtKB-KW"/>
</dbReference>
<gene>
    <name evidence="9" type="ORF">CYCCA115_LOCUS15589</name>
</gene>
<comment type="caution">
    <text evidence="9">The sequence shown here is derived from an EMBL/GenBank/DDBJ whole genome shotgun (WGS) entry which is preliminary data.</text>
</comment>
<dbReference type="InterPro" id="IPR000092">
    <property type="entry name" value="Polyprenyl_synt"/>
</dbReference>
<dbReference type="NCBIfam" id="NF045485">
    <property type="entry name" value="FPPsyn"/>
    <property type="match status" value="1"/>
</dbReference>
<proteinExistence type="inferred from homology"/>
<dbReference type="GO" id="GO:0008299">
    <property type="term" value="P:isoprenoid biosynthetic process"/>
    <property type="evidence" value="ECO:0007669"/>
    <property type="project" value="UniProtKB-KW"/>
</dbReference>
<dbReference type="InterPro" id="IPR053378">
    <property type="entry name" value="Prenyl_diphosphate_synthase"/>
</dbReference>
<keyword evidence="8" id="KW-0732">Signal</keyword>
<evidence type="ECO:0008006" key="11">
    <source>
        <dbReference type="Google" id="ProtNLM"/>
    </source>
</evidence>